<dbReference type="AlphaFoldDB" id="A0A7I7Y0P0"/>
<reference evidence="2" key="2">
    <citation type="submission" date="2020-02" db="EMBL/GenBank/DDBJ databases">
        <authorList>
            <person name="Matsumoto Y."/>
            <person name="Motooka D."/>
            <person name="Nakamura S."/>
        </authorList>
    </citation>
    <scope>NUCLEOTIDE SEQUENCE</scope>
    <source>
        <strain evidence="2">JCM 13671</strain>
    </source>
</reference>
<name>A0A7I7Y0P0_9MYCO</name>
<protein>
    <submittedName>
        <fullName evidence="2">Uncharacterized protein</fullName>
    </submittedName>
</protein>
<gene>
    <name evidence="2" type="ORF">MCNF_37340</name>
</gene>
<proteinExistence type="predicted"/>
<reference evidence="2" key="1">
    <citation type="journal article" date="2019" name="Emerg. Microbes Infect.">
        <title>Comprehensive subspecies identification of 175 nontuberculous mycobacteria species based on 7547 genomic profiles.</title>
        <authorList>
            <person name="Matsumoto Y."/>
            <person name="Kinjo T."/>
            <person name="Motooka D."/>
            <person name="Nabeya D."/>
            <person name="Jung N."/>
            <person name="Uechi K."/>
            <person name="Horii T."/>
            <person name="Iida T."/>
            <person name="Fujita J."/>
            <person name="Nakamura S."/>
        </authorList>
    </citation>
    <scope>NUCLEOTIDE SEQUENCE [LARGE SCALE GENOMIC DNA]</scope>
    <source>
        <strain evidence="2">JCM 13671</strain>
    </source>
</reference>
<keyword evidence="3" id="KW-1185">Reference proteome</keyword>
<accession>A0A7I7Y0P0</accession>
<organism evidence="2 3">
    <name type="scientific">Mycolicibacterium confluentis</name>
    <dbReference type="NCBI Taxonomy" id="28047"/>
    <lineage>
        <taxon>Bacteria</taxon>
        <taxon>Bacillati</taxon>
        <taxon>Actinomycetota</taxon>
        <taxon>Actinomycetes</taxon>
        <taxon>Mycobacteriales</taxon>
        <taxon>Mycobacteriaceae</taxon>
        <taxon>Mycolicibacterium</taxon>
    </lineage>
</organism>
<sequence>MADSVYEDGSIADLPWGAVFDPVVNARALSAVQARGFRAAREVVDRFISMAADLEFSAPESESRSEQQDTSEGGPSAPGGIDVERALGTWQSMLGQLANSVKDTFAQQATSGPAMFDLRTSDAAGQVVLNADGPGAVSTEVWLHNGGPEDMGKVRLRCSDLLAHDGAVIESDCVRFEPDVVAMPARSSRGIIIEVDVADDHAPGSYRGTLLADGQPDVWLPVLLVVASELNDR</sequence>
<dbReference type="EMBL" id="AP022612">
    <property type="protein sequence ID" value="BBZ35129.1"/>
    <property type="molecule type" value="Genomic_DNA"/>
</dbReference>
<dbReference type="RefSeq" id="WP_085150073.1">
    <property type="nucleotide sequence ID" value="NZ_AP022612.1"/>
</dbReference>
<feature type="region of interest" description="Disordered" evidence="1">
    <location>
        <begin position="57"/>
        <end position="82"/>
    </location>
</feature>
<dbReference type="Proteomes" id="UP000466931">
    <property type="component" value="Chromosome"/>
</dbReference>
<evidence type="ECO:0000313" key="2">
    <source>
        <dbReference type="EMBL" id="BBZ35129.1"/>
    </source>
</evidence>
<dbReference type="OrthoDB" id="4703237at2"/>
<evidence type="ECO:0000256" key="1">
    <source>
        <dbReference type="SAM" id="MobiDB-lite"/>
    </source>
</evidence>
<evidence type="ECO:0000313" key="3">
    <source>
        <dbReference type="Proteomes" id="UP000466931"/>
    </source>
</evidence>